<evidence type="ECO:0008006" key="5">
    <source>
        <dbReference type="Google" id="ProtNLM"/>
    </source>
</evidence>
<feature type="compositionally biased region" description="Pro residues" evidence="1">
    <location>
        <begin position="1"/>
        <end position="12"/>
    </location>
</feature>
<reference evidence="3 4" key="1">
    <citation type="submission" date="2018-12" db="EMBL/GenBank/DDBJ databases">
        <title>Draft genome sequence of Embleya hyalina NBRC 13850T.</title>
        <authorList>
            <person name="Komaki H."/>
            <person name="Hosoyama A."/>
            <person name="Kimura A."/>
            <person name="Ichikawa N."/>
            <person name="Tamura T."/>
        </authorList>
    </citation>
    <scope>NUCLEOTIDE SEQUENCE [LARGE SCALE GENOMIC DNA]</scope>
    <source>
        <strain evidence="3 4">NBRC 13850</strain>
    </source>
</reference>
<sequence>MPTPTSPHPIPDPRQTAMDSADLSQNDRRSRTGARTGPAGWTHDTAVRVKRVIRGRLRVLGALPAALALVVALPAAATADSDVVFTIKDERIGESSGLVASAQHPDVYWTHNDSGDSPRIYAIGKDGATKATITLSGVDARDWEAITVGKDDTGKPAVFVGDIGDNFHGKWPEVWIYRFAEPATLADATVKPTRFRVKYDNGPRDAEAMLMDPRTNKLYIASKESDGGLYEQPEQLSTTGINTFRRIAAGDSTVTDGAFAPDGSRFVLRGYFSATVFSAPGKQVGPVSVPLQRQGESVAWSADGRSLLFGSEGKGSQVRRVELKGDNRPDSVRNAPGGGAKSDAKSDEAGSTAGDKSDGDSAADKTKTYGPGLLAVAGLVLLFFAYRRLGRRGNRD</sequence>
<feature type="transmembrane region" description="Helical" evidence="2">
    <location>
        <begin position="369"/>
        <end position="386"/>
    </location>
</feature>
<feature type="transmembrane region" description="Helical" evidence="2">
    <location>
        <begin position="57"/>
        <end position="77"/>
    </location>
</feature>
<evidence type="ECO:0000256" key="1">
    <source>
        <dbReference type="SAM" id="MobiDB-lite"/>
    </source>
</evidence>
<evidence type="ECO:0000256" key="2">
    <source>
        <dbReference type="SAM" id="Phobius"/>
    </source>
</evidence>
<feature type="compositionally biased region" description="Basic and acidic residues" evidence="1">
    <location>
        <begin position="355"/>
        <end position="366"/>
    </location>
</feature>
<dbReference type="EMBL" id="BIFH01000030">
    <property type="protein sequence ID" value="GCD98898.1"/>
    <property type="molecule type" value="Genomic_DNA"/>
</dbReference>
<name>A0A401YWA6_9ACTN</name>
<keyword evidence="4" id="KW-1185">Reference proteome</keyword>
<dbReference type="InterPro" id="IPR011042">
    <property type="entry name" value="6-blade_b-propeller_TolB-like"/>
</dbReference>
<proteinExistence type="predicted"/>
<keyword evidence="2" id="KW-1133">Transmembrane helix</keyword>
<gene>
    <name evidence="3" type="ORF">EHYA_06609</name>
</gene>
<keyword evidence="2" id="KW-0472">Membrane</keyword>
<organism evidence="3 4">
    <name type="scientific">Embleya hyalina</name>
    <dbReference type="NCBI Taxonomy" id="516124"/>
    <lineage>
        <taxon>Bacteria</taxon>
        <taxon>Bacillati</taxon>
        <taxon>Actinomycetota</taxon>
        <taxon>Actinomycetes</taxon>
        <taxon>Kitasatosporales</taxon>
        <taxon>Streptomycetaceae</taxon>
        <taxon>Embleya</taxon>
    </lineage>
</organism>
<evidence type="ECO:0000313" key="4">
    <source>
        <dbReference type="Proteomes" id="UP000286931"/>
    </source>
</evidence>
<dbReference type="Gene3D" id="2.120.10.30">
    <property type="entry name" value="TolB, C-terminal domain"/>
    <property type="match status" value="1"/>
</dbReference>
<feature type="region of interest" description="Disordered" evidence="1">
    <location>
        <begin position="1"/>
        <end position="42"/>
    </location>
</feature>
<keyword evidence="2" id="KW-0812">Transmembrane</keyword>
<dbReference type="Proteomes" id="UP000286931">
    <property type="component" value="Unassembled WGS sequence"/>
</dbReference>
<evidence type="ECO:0000313" key="3">
    <source>
        <dbReference type="EMBL" id="GCD98898.1"/>
    </source>
</evidence>
<dbReference type="AlphaFoldDB" id="A0A401YWA6"/>
<comment type="caution">
    <text evidence="3">The sequence shown here is derived from an EMBL/GenBank/DDBJ whole genome shotgun (WGS) entry which is preliminary data.</text>
</comment>
<accession>A0A401YWA6</accession>
<dbReference type="SUPFAM" id="SSF75011">
    <property type="entry name" value="3-carboxy-cis,cis-mucoante lactonizing enzyme"/>
    <property type="match status" value="1"/>
</dbReference>
<feature type="region of interest" description="Disordered" evidence="1">
    <location>
        <begin position="323"/>
        <end position="366"/>
    </location>
</feature>
<protein>
    <recommendedName>
        <fullName evidence="5">WD40 repeat domain-containing protein</fullName>
    </recommendedName>
</protein>